<dbReference type="AlphaFoldDB" id="A0A845DQ91"/>
<dbReference type="RefSeq" id="WP_160836035.1">
    <property type="nucleotide sequence ID" value="NZ_WMET01000001.1"/>
</dbReference>
<name>A0A845DQ91_9BACI</name>
<dbReference type="Proteomes" id="UP000460949">
    <property type="component" value="Unassembled WGS sequence"/>
</dbReference>
<proteinExistence type="predicted"/>
<organism evidence="1 2">
    <name type="scientific">Halobacillus litoralis</name>
    <dbReference type="NCBI Taxonomy" id="45668"/>
    <lineage>
        <taxon>Bacteria</taxon>
        <taxon>Bacillati</taxon>
        <taxon>Bacillota</taxon>
        <taxon>Bacilli</taxon>
        <taxon>Bacillales</taxon>
        <taxon>Bacillaceae</taxon>
        <taxon>Halobacillus</taxon>
    </lineage>
</organism>
<comment type="caution">
    <text evidence="1">The sequence shown here is derived from an EMBL/GenBank/DDBJ whole genome shotgun (WGS) entry which is preliminary data.</text>
</comment>
<evidence type="ECO:0000313" key="1">
    <source>
        <dbReference type="EMBL" id="MYL19670.1"/>
    </source>
</evidence>
<evidence type="ECO:0008006" key="3">
    <source>
        <dbReference type="Google" id="ProtNLM"/>
    </source>
</evidence>
<protein>
    <recommendedName>
        <fullName evidence="3">Glycolipid-binding domain-containing protein</fullName>
    </recommendedName>
</protein>
<gene>
    <name evidence="1" type="ORF">GLW04_07195</name>
</gene>
<dbReference type="Pfam" id="PF06475">
    <property type="entry name" value="Glycolipid_bind"/>
    <property type="match status" value="1"/>
</dbReference>
<evidence type="ECO:0000313" key="2">
    <source>
        <dbReference type="Proteomes" id="UP000460949"/>
    </source>
</evidence>
<reference evidence="1 2" key="1">
    <citation type="submission" date="2019-11" db="EMBL/GenBank/DDBJ databases">
        <title>Genome sequences of 17 halophilic strains isolated from different environments.</title>
        <authorList>
            <person name="Furrow R.E."/>
        </authorList>
    </citation>
    <scope>NUCLEOTIDE SEQUENCE [LARGE SCALE GENOMIC DNA]</scope>
    <source>
        <strain evidence="1 2">22511_23_Filter</strain>
    </source>
</reference>
<accession>A0A845DQ91</accession>
<dbReference type="SUPFAM" id="SSF159275">
    <property type="entry name" value="PA1994-like"/>
    <property type="match status" value="1"/>
</dbReference>
<dbReference type="OrthoDB" id="9814791at2"/>
<dbReference type="EMBL" id="WMET01000001">
    <property type="protein sequence ID" value="MYL19670.1"/>
    <property type="molecule type" value="Genomic_DNA"/>
</dbReference>
<sequence length="210" mass="23836">MLQRIMWDHLDAAGSEYVTINGRPDGMEVNGTVLLISDNSPHRVSYVLRLGPDWKTKKLKVFINEEKDPFVIETVKEDKWWVDGRYVEALDGASNIDLSLTPLTNSLPINRVSWMIGEKRTFKMVSVQPLSREVMPILQTYTYLGDSDGCRIFQYRCRNFETALVVDQNGWVVEYPGFFYRQGHSAYTGVFNGSPVFLASEGKSGGKLPT</sequence>
<dbReference type="InterPro" id="IPR009467">
    <property type="entry name" value="Glycolipid-bd_prot_put"/>
</dbReference>